<dbReference type="Gene3D" id="3.40.630.30">
    <property type="match status" value="1"/>
</dbReference>
<dbReference type="Proteomes" id="UP000320475">
    <property type="component" value="Unassembled WGS sequence"/>
</dbReference>
<dbReference type="InterPro" id="IPR016181">
    <property type="entry name" value="Acyl_CoA_acyltransferase"/>
</dbReference>
<dbReference type="OrthoDB" id="544277at2759"/>
<dbReference type="AlphaFoldDB" id="A0A507CJF3"/>
<dbReference type="PANTHER" id="PTHR42791:SF1">
    <property type="entry name" value="N-ACETYLTRANSFERASE DOMAIN-CONTAINING PROTEIN"/>
    <property type="match status" value="1"/>
</dbReference>
<dbReference type="Proteomes" id="UP000317494">
    <property type="component" value="Unassembled WGS sequence"/>
</dbReference>
<dbReference type="VEuPathDB" id="FungiDB:SeMB42_g01159"/>
<dbReference type="EMBL" id="QEAM01000444">
    <property type="protein sequence ID" value="TPX39791.1"/>
    <property type="molecule type" value="Genomic_DNA"/>
</dbReference>
<protein>
    <recommendedName>
        <fullName evidence="1">N-acetyltransferase domain-containing protein</fullName>
    </recommendedName>
</protein>
<evidence type="ECO:0000259" key="1">
    <source>
        <dbReference type="Pfam" id="PF13673"/>
    </source>
</evidence>
<sequence>MAANTKFQVIVPSKPFAPSIIDKGGPINNNKRKLPLFINNSSKHNAGCGTTNIVAPYLSTTATKDITSAIPTSAAASSTGSHPPVVKVITADLVDRTTDIVCAAFKDDPLFTYVLQPIGGVDARPDLHRLFQGIYVSASIKHGMAYQVDDLGSIALFFPPGADVAESWADLLKMLSSVPLAALTRYLIDFVTPSELAKRTHLGIGTKAERRYYNLSIAATRPDKQGKGLLKHVLKPALARADAEDAVVWLESTKERNVPIYERFGFKVVETITLKDESPIFLMLREPQPLVH</sequence>
<dbReference type="SUPFAM" id="SSF55729">
    <property type="entry name" value="Acyl-CoA N-acyltransferases (Nat)"/>
    <property type="match status" value="1"/>
</dbReference>
<dbReference type="InterPro" id="IPR052523">
    <property type="entry name" value="Trichothecene_AcTrans"/>
</dbReference>
<evidence type="ECO:0000313" key="3">
    <source>
        <dbReference type="EMBL" id="TPX52831.1"/>
    </source>
</evidence>
<gene>
    <name evidence="2" type="ORF">SeLEV6574_g06986</name>
    <name evidence="3" type="ORF">SeMB42_g01159</name>
</gene>
<dbReference type="PANTHER" id="PTHR42791">
    <property type="entry name" value="GNAT FAMILY ACETYLTRANSFERASE"/>
    <property type="match status" value="1"/>
</dbReference>
<feature type="domain" description="N-acetyltransferase" evidence="1">
    <location>
        <begin position="210"/>
        <end position="281"/>
    </location>
</feature>
<name>A0A507CJF3_9FUNG</name>
<evidence type="ECO:0000313" key="4">
    <source>
        <dbReference type="Proteomes" id="UP000317494"/>
    </source>
</evidence>
<keyword evidence="4" id="KW-1185">Reference proteome</keyword>
<dbReference type="EMBL" id="QEAN01000027">
    <property type="protein sequence ID" value="TPX52831.1"/>
    <property type="molecule type" value="Genomic_DNA"/>
</dbReference>
<dbReference type="InterPro" id="IPR000182">
    <property type="entry name" value="GNAT_dom"/>
</dbReference>
<reference evidence="4 5" key="1">
    <citation type="journal article" date="2019" name="Sci. Rep.">
        <title>Comparative genomics of chytrid fungi reveal insights into the obligate biotrophic and pathogenic lifestyle of Synchytrium endobioticum.</title>
        <authorList>
            <person name="van de Vossenberg B.T.L.H."/>
            <person name="Warris S."/>
            <person name="Nguyen H.D.T."/>
            <person name="van Gent-Pelzer M.P.E."/>
            <person name="Joly D.L."/>
            <person name="van de Geest H.C."/>
            <person name="Bonants P.J.M."/>
            <person name="Smith D.S."/>
            <person name="Levesque C.A."/>
            <person name="van der Lee T.A.J."/>
        </authorList>
    </citation>
    <scope>NUCLEOTIDE SEQUENCE [LARGE SCALE GENOMIC DNA]</scope>
    <source>
        <strain evidence="2 5">LEV6574</strain>
        <strain evidence="3 4">MB42</strain>
    </source>
</reference>
<proteinExistence type="predicted"/>
<organism evidence="2 5">
    <name type="scientific">Synchytrium endobioticum</name>
    <dbReference type="NCBI Taxonomy" id="286115"/>
    <lineage>
        <taxon>Eukaryota</taxon>
        <taxon>Fungi</taxon>
        <taxon>Fungi incertae sedis</taxon>
        <taxon>Chytridiomycota</taxon>
        <taxon>Chytridiomycota incertae sedis</taxon>
        <taxon>Chytridiomycetes</taxon>
        <taxon>Synchytriales</taxon>
        <taxon>Synchytriaceae</taxon>
        <taxon>Synchytrium</taxon>
    </lineage>
</organism>
<dbReference type="Pfam" id="PF13673">
    <property type="entry name" value="Acetyltransf_10"/>
    <property type="match status" value="1"/>
</dbReference>
<accession>A0A507CJF3</accession>
<comment type="caution">
    <text evidence="2">The sequence shown here is derived from an EMBL/GenBank/DDBJ whole genome shotgun (WGS) entry which is preliminary data.</text>
</comment>
<evidence type="ECO:0000313" key="5">
    <source>
        <dbReference type="Proteomes" id="UP000320475"/>
    </source>
</evidence>
<evidence type="ECO:0000313" key="2">
    <source>
        <dbReference type="EMBL" id="TPX39791.1"/>
    </source>
</evidence>
<dbReference type="STRING" id="286115.A0A507CJF3"/>